<dbReference type="AlphaFoldDB" id="A0AAP6EI21"/>
<keyword evidence="2" id="KW-0067">ATP-binding</keyword>
<dbReference type="EMBL" id="JARAWC010000021">
    <property type="protein sequence ID" value="MDX2963453.1"/>
    <property type="molecule type" value="Genomic_DNA"/>
</dbReference>
<dbReference type="Pfam" id="PF13191">
    <property type="entry name" value="AAA_16"/>
    <property type="match status" value="1"/>
</dbReference>
<dbReference type="GO" id="GO:0005737">
    <property type="term" value="C:cytoplasm"/>
    <property type="evidence" value="ECO:0007669"/>
    <property type="project" value="TreeGrafter"/>
</dbReference>
<dbReference type="EMBL" id="JARAWP010000025">
    <property type="protein sequence ID" value="MDX3023187.1"/>
    <property type="molecule type" value="Genomic_DNA"/>
</dbReference>
<evidence type="ECO:0000259" key="3">
    <source>
        <dbReference type="PROSITE" id="PS50043"/>
    </source>
</evidence>
<dbReference type="PROSITE" id="PS50043">
    <property type="entry name" value="HTH_LUXR_2"/>
    <property type="match status" value="1"/>
</dbReference>
<evidence type="ECO:0000256" key="1">
    <source>
        <dbReference type="ARBA" id="ARBA00022741"/>
    </source>
</evidence>
<dbReference type="GO" id="GO:0003677">
    <property type="term" value="F:DNA binding"/>
    <property type="evidence" value="ECO:0007669"/>
    <property type="project" value="InterPro"/>
</dbReference>
<dbReference type="PANTHER" id="PTHR16305:SF35">
    <property type="entry name" value="TRANSCRIPTIONAL ACTIVATOR DOMAIN"/>
    <property type="match status" value="1"/>
</dbReference>
<dbReference type="Gene3D" id="1.25.40.10">
    <property type="entry name" value="Tetratricopeptide repeat domain"/>
    <property type="match status" value="1"/>
</dbReference>
<gene>
    <name evidence="4" type="ORF">PV399_27575</name>
    <name evidence="5" type="ORF">PV666_35705</name>
</gene>
<evidence type="ECO:0000256" key="2">
    <source>
        <dbReference type="ARBA" id="ARBA00022840"/>
    </source>
</evidence>
<dbReference type="SUPFAM" id="SSF46894">
    <property type="entry name" value="C-terminal effector domain of the bipartite response regulators"/>
    <property type="match status" value="1"/>
</dbReference>
<dbReference type="InterPro" id="IPR027417">
    <property type="entry name" value="P-loop_NTPase"/>
</dbReference>
<dbReference type="GeneID" id="69809179"/>
<dbReference type="RefSeq" id="WP_010359036.1">
    <property type="nucleotide sequence ID" value="NZ_BCML01000006.1"/>
</dbReference>
<dbReference type="GO" id="GO:0004016">
    <property type="term" value="F:adenylate cyclase activity"/>
    <property type="evidence" value="ECO:0007669"/>
    <property type="project" value="TreeGrafter"/>
</dbReference>
<evidence type="ECO:0000313" key="7">
    <source>
        <dbReference type="Proteomes" id="UP001282288"/>
    </source>
</evidence>
<evidence type="ECO:0000313" key="4">
    <source>
        <dbReference type="EMBL" id="MDX2963453.1"/>
    </source>
</evidence>
<dbReference type="SMART" id="SM00421">
    <property type="entry name" value="HTH_LUXR"/>
    <property type="match status" value="1"/>
</dbReference>
<accession>A0AAP6EI21</accession>
<organism evidence="4 7">
    <name type="scientific">Streptomyces acidiscabies</name>
    <dbReference type="NCBI Taxonomy" id="42234"/>
    <lineage>
        <taxon>Bacteria</taxon>
        <taxon>Bacillati</taxon>
        <taxon>Actinomycetota</taxon>
        <taxon>Actinomycetes</taxon>
        <taxon>Kitasatosporales</taxon>
        <taxon>Streptomycetaceae</taxon>
        <taxon>Streptomyces</taxon>
    </lineage>
</organism>
<dbReference type="InterPro" id="IPR000792">
    <property type="entry name" value="Tscrpt_reg_LuxR_C"/>
</dbReference>
<keyword evidence="6" id="KW-1185">Reference proteome</keyword>
<dbReference type="SUPFAM" id="SSF52540">
    <property type="entry name" value="P-loop containing nucleoside triphosphate hydrolases"/>
    <property type="match status" value="1"/>
</dbReference>
<dbReference type="Proteomes" id="UP001272987">
    <property type="component" value="Unassembled WGS sequence"/>
</dbReference>
<evidence type="ECO:0000313" key="6">
    <source>
        <dbReference type="Proteomes" id="UP001272987"/>
    </source>
</evidence>
<dbReference type="PRINTS" id="PR00038">
    <property type="entry name" value="HTHLUXR"/>
</dbReference>
<name>A0AAP6EI21_9ACTN</name>
<proteinExistence type="predicted"/>
<feature type="domain" description="HTH luxR-type" evidence="3">
    <location>
        <begin position="859"/>
        <end position="925"/>
    </location>
</feature>
<keyword evidence="1" id="KW-0547">Nucleotide-binding</keyword>
<dbReference type="GO" id="GO:0005524">
    <property type="term" value="F:ATP binding"/>
    <property type="evidence" value="ECO:0007669"/>
    <property type="project" value="UniProtKB-KW"/>
</dbReference>
<dbReference type="Gene3D" id="3.40.50.300">
    <property type="entry name" value="P-loop containing nucleotide triphosphate hydrolases"/>
    <property type="match status" value="1"/>
</dbReference>
<dbReference type="InterPro" id="IPR011990">
    <property type="entry name" value="TPR-like_helical_dom_sf"/>
</dbReference>
<protein>
    <submittedName>
        <fullName evidence="4">AAA family ATPase</fullName>
    </submittedName>
</protein>
<dbReference type="InterPro" id="IPR041664">
    <property type="entry name" value="AAA_16"/>
</dbReference>
<evidence type="ECO:0000313" key="5">
    <source>
        <dbReference type="EMBL" id="MDX3023187.1"/>
    </source>
</evidence>
<comment type="caution">
    <text evidence="4">The sequence shown here is derived from an EMBL/GenBank/DDBJ whole genome shotgun (WGS) entry which is preliminary data.</text>
</comment>
<dbReference type="Gene3D" id="1.10.10.10">
    <property type="entry name" value="Winged helix-like DNA-binding domain superfamily/Winged helix DNA-binding domain"/>
    <property type="match status" value="1"/>
</dbReference>
<dbReference type="GO" id="GO:0006355">
    <property type="term" value="P:regulation of DNA-templated transcription"/>
    <property type="evidence" value="ECO:0007669"/>
    <property type="project" value="InterPro"/>
</dbReference>
<sequence>MIASPLPDLVGRQRECAALDDLLTGLRAGGSRVLVLRGEAGIGKSVLLEYVAAQASRVRVSRAHGIEADMELPYASLHQLCAPFLDALDDLPEPQRDALRVAFGMVAGDPPDRFLVGLAVLTLLTRASATRPVLVVVDDAQWLDQVSLQTLEFVARRLLAEDVAMAFAVRDPEGGSALGGLPTLRLDGLDTTAAGRLLETAVGGRLEKRVRDRFVAEMRGNPLALLEFSRGRSAAELAYGLDASNRPSLHGPVANRVERDFAGRLDALPAATRTLLLIAAAEPLGDARLLVRAAGLLKIVPYAAPAKAAGLIEFGESVRFRHPLVRSAVYHGAEPEERRAVHRALAEATDPVLDPDRRAWHAAQAAEGPDEEVAAGLEQAADRARQRGGIAAEAVLLERACEVTPDPRPRGRRALAAAEAYFSAASPDRATELATVAELCPLSALDRARLMRLRARILFARSRSDEAAPLLLEAAAQFTAARSPLARETYLEAISATIFAGRVHGPTGARAAAVAARASGAPPSGSEAADLLLDGVAALLTDGYESGVPALYAALDRLAHEELGTREATMRWLLLVPVALEAFIHYAWDLHAWDTLSGRAVRLARDIGALGALPPALIYAGGVHIHRGDFAEAARMIDEADALAAATGHAPHQYATLVLAAWRGEADVAAGIIDEARQRAEQRGEVSLLGAMGYIQGVLFNGLARYEEALEAARTAIEHDGFNFTGLSLVEHVEAATRCGEPDQARASLARLLDLTRAADSGWARGAAARSRALLAEGDEADRLYRTAIEEFGRGGVAVEVARTHLLYGEWLRRAQRRSPAREQLRAAHAMFDGMGAHAFAERARRELLATGEHVRQRENGPASALTPQESQVAALAADGMTNAGIGAELFISPHTVEWHLRKVYTKLGIRSRRALPGALANAPAPGAHHEVSHGVPRT</sequence>
<reference evidence="4 6" key="1">
    <citation type="journal article" date="2023" name="Microb. Genom.">
        <title>Mesoterricola silvestris gen. nov., sp. nov., Mesoterricola sediminis sp. nov., Geothrix oryzae sp. nov., Geothrix edaphica sp. nov., Geothrix rubra sp. nov., and Geothrix limicola sp. nov., six novel members of Acidobacteriota isolated from soils.</title>
        <authorList>
            <person name="Weisberg A.J."/>
            <person name="Pearce E."/>
            <person name="Kramer C.G."/>
            <person name="Chang J.H."/>
            <person name="Clarke C.R."/>
        </authorList>
    </citation>
    <scope>NUCLEOTIDE SEQUENCE</scope>
    <source>
        <strain evidence="5 6">NB05-1H</strain>
        <strain evidence="4">NRRL_B-16521</strain>
    </source>
</reference>
<dbReference type="InterPro" id="IPR016032">
    <property type="entry name" value="Sig_transdc_resp-reg_C-effctor"/>
</dbReference>
<dbReference type="Pfam" id="PF00196">
    <property type="entry name" value="GerE"/>
    <property type="match status" value="1"/>
</dbReference>
<dbReference type="SUPFAM" id="SSF48452">
    <property type="entry name" value="TPR-like"/>
    <property type="match status" value="1"/>
</dbReference>
<dbReference type="Proteomes" id="UP001282288">
    <property type="component" value="Unassembled WGS sequence"/>
</dbReference>
<dbReference type="PANTHER" id="PTHR16305">
    <property type="entry name" value="TESTICULAR SOLUBLE ADENYLYL CYCLASE"/>
    <property type="match status" value="1"/>
</dbReference>
<dbReference type="CDD" id="cd06170">
    <property type="entry name" value="LuxR_C_like"/>
    <property type="match status" value="1"/>
</dbReference>
<dbReference type="InterPro" id="IPR036388">
    <property type="entry name" value="WH-like_DNA-bd_sf"/>
</dbReference>